<protein>
    <submittedName>
        <fullName evidence="1">ThyX-like thymidylate synthase</fullName>
    </submittedName>
</protein>
<gene>
    <name evidence="1" type="primary">59</name>
    <name evidence="1" type="ORF">PBI_ORCHID_59</name>
</gene>
<dbReference type="EMBL" id="KU998253">
    <property type="protein sequence ID" value="ANA87406.1"/>
    <property type="molecule type" value="Genomic_DNA"/>
</dbReference>
<dbReference type="OrthoDB" id="8223at10239"/>
<dbReference type="Proteomes" id="UP000204112">
    <property type="component" value="Segment"/>
</dbReference>
<dbReference type="HAMAP" id="MF_01408">
    <property type="entry name" value="ThyX"/>
    <property type="match status" value="1"/>
</dbReference>
<dbReference type="PANTHER" id="PTHR34934:SF1">
    <property type="entry name" value="FLAVIN-DEPENDENT THYMIDYLATE SYNTHASE"/>
    <property type="match status" value="1"/>
</dbReference>
<dbReference type="PANTHER" id="PTHR34934">
    <property type="entry name" value="FLAVIN-DEPENDENT THYMIDYLATE SYNTHASE"/>
    <property type="match status" value="1"/>
</dbReference>
<accession>A0A160DGY9</accession>
<dbReference type="RefSeq" id="YP_009274286.1">
    <property type="nucleotide sequence ID" value="NC_030915.1"/>
</dbReference>
<keyword evidence="2" id="KW-1185">Reference proteome</keyword>
<dbReference type="GeneID" id="28800402"/>
<evidence type="ECO:0000313" key="2">
    <source>
        <dbReference type="Proteomes" id="UP000204112"/>
    </source>
</evidence>
<evidence type="ECO:0000313" key="1">
    <source>
        <dbReference type="EMBL" id="ANA87406.1"/>
    </source>
</evidence>
<reference evidence="2" key="1">
    <citation type="submission" date="2016-03" db="EMBL/GenBank/DDBJ databases">
        <authorList>
            <person name="Ploux O."/>
        </authorList>
    </citation>
    <scope>NUCLEOTIDE SEQUENCE [LARGE SCALE GENOMIC DNA]</scope>
</reference>
<dbReference type="PROSITE" id="PS51331">
    <property type="entry name" value="THYX"/>
    <property type="match status" value="1"/>
</dbReference>
<dbReference type="NCBIfam" id="TIGR02170">
    <property type="entry name" value="thyX"/>
    <property type="match status" value="1"/>
</dbReference>
<organism evidence="1 2">
    <name type="scientific">Gordonia phage Orchid</name>
    <dbReference type="NCBI Taxonomy" id="1838075"/>
    <lineage>
        <taxon>Viruses</taxon>
        <taxon>Duplodnaviria</taxon>
        <taxon>Heunggongvirae</taxon>
        <taxon>Uroviricota</taxon>
        <taxon>Caudoviricetes</taxon>
        <taxon>Orchidvirus</taxon>
        <taxon>Orchidvirus orchid</taxon>
    </lineage>
</organism>
<dbReference type="Pfam" id="PF02511">
    <property type="entry name" value="Thy1"/>
    <property type="match status" value="1"/>
</dbReference>
<dbReference type="Gene3D" id="3.30.1360.170">
    <property type="match status" value="1"/>
</dbReference>
<dbReference type="InterPro" id="IPR003669">
    <property type="entry name" value="Thymidylate_synthase_ThyX"/>
</dbReference>
<dbReference type="GO" id="GO:0006231">
    <property type="term" value="P:dTMP biosynthetic process"/>
    <property type="evidence" value="ECO:0007669"/>
    <property type="project" value="InterPro"/>
</dbReference>
<dbReference type="GO" id="GO:0050660">
    <property type="term" value="F:flavin adenine dinucleotide binding"/>
    <property type="evidence" value="ECO:0007669"/>
    <property type="project" value="InterPro"/>
</dbReference>
<dbReference type="GO" id="GO:0070402">
    <property type="term" value="F:NADPH binding"/>
    <property type="evidence" value="ECO:0007669"/>
    <property type="project" value="TreeGrafter"/>
</dbReference>
<dbReference type="CDD" id="cd20175">
    <property type="entry name" value="ThyX"/>
    <property type="match status" value="1"/>
</dbReference>
<dbReference type="GO" id="GO:0050797">
    <property type="term" value="F:thymidylate synthase (FAD) activity"/>
    <property type="evidence" value="ECO:0007669"/>
    <property type="project" value="InterPro"/>
</dbReference>
<sequence length="236" mass="27040">MNDIIFRREMTVKLVDEMANDAMVIQAAKVSTIGENDPTLTDTEASSGFINFLMKNRHGSPFEQAVFKFYIECPIFVMREFIRHRMASYNEMSGRYKELQPVFYTPSIVRPLQQVGKPGHYHFEPGTGPQTVAVNEEIEDCSKQAYASYQRMLDLGVAKEVARMVLPVNIYTSFYVTMNARGLMNFLSLRTKDNGSHFPSYPQYEIELVAKEMEKIFAEEMPLTHTTFCINGRVSP</sequence>
<dbReference type="SUPFAM" id="SSF69796">
    <property type="entry name" value="Thymidylate synthase-complementing protein Thy1"/>
    <property type="match status" value="1"/>
</dbReference>
<name>A0A160DGY9_9CAUD</name>
<dbReference type="GO" id="GO:0004799">
    <property type="term" value="F:thymidylate synthase activity"/>
    <property type="evidence" value="ECO:0007669"/>
    <property type="project" value="TreeGrafter"/>
</dbReference>
<dbReference type="KEGG" id="vg:28800402"/>
<dbReference type="InterPro" id="IPR036098">
    <property type="entry name" value="Thymidylate_synthase_ThyX_sf"/>
</dbReference>
<proteinExistence type="inferred from homology"/>